<evidence type="ECO:0000259" key="1">
    <source>
        <dbReference type="PROSITE" id="PS52002"/>
    </source>
</evidence>
<evidence type="ECO:0000313" key="2">
    <source>
        <dbReference type="EMBL" id="ODV97611.1"/>
    </source>
</evidence>
<dbReference type="GO" id="GO:0000932">
    <property type="term" value="C:P-body"/>
    <property type="evidence" value="ECO:0007669"/>
    <property type="project" value="TreeGrafter"/>
</dbReference>
<dbReference type="SMART" id="SM01271">
    <property type="entry name" value="LSM14"/>
    <property type="match status" value="1"/>
</dbReference>
<dbReference type="EMBL" id="KV454011">
    <property type="protein sequence ID" value="ODV97611.1"/>
    <property type="molecule type" value="Genomic_DNA"/>
</dbReference>
<keyword evidence="3" id="KW-1185">Reference proteome</keyword>
<dbReference type="STRING" id="669874.A0A1E4U0T6"/>
<gene>
    <name evidence="2" type="ORF">PACTADRAFT_78077</name>
</gene>
<dbReference type="PANTHER" id="PTHR13586">
    <property type="entry name" value="SCD6 PROTEIN-RELATED"/>
    <property type="match status" value="1"/>
</dbReference>
<accession>A0A1E4U0T6</accession>
<dbReference type="Pfam" id="PF12701">
    <property type="entry name" value="LSM14"/>
    <property type="match status" value="1"/>
</dbReference>
<feature type="non-terminal residue" evidence="2">
    <location>
        <position position="107"/>
    </location>
</feature>
<reference evidence="3" key="1">
    <citation type="submission" date="2016-05" db="EMBL/GenBank/DDBJ databases">
        <title>Comparative genomics of biotechnologically important yeasts.</title>
        <authorList>
            <consortium name="DOE Joint Genome Institute"/>
            <person name="Riley R."/>
            <person name="Haridas S."/>
            <person name="Wolfe K.H."/>
            <person name="Lopes M.R."/>
            <person name="Hittinger C.T."/>
            <person name="Goker M."/>
            <person name="Salamov A."/>
            <person name="Wisecaver J."/>
            <person name="Long T.M."/>
            <person name="Aerts A.L."/>
            <person name="Barry K."/>
            <person name="Choi C."/>
            <person name="Clum A."/>
            <person name="Coughlan A.Y."/>
            <person name="Deshpande S."/>
            <person name="Douglass A.P."/>
            <person name="Hanson S.J."/>
            <person name="Klenk H.-P."/>
            <person name="Labutti K."/>
            <person name="Lapidus A."/>
            <person name="Lindquist E."/>
            <person name="Lipzen A."/>
            <person name="Meier-Kolthoff J.P."/>
            <person name="Ohm R.A."/>
            <person name="Otillar R.P."/>
            <person name="Pangilinan J."/>
            <person name="Peng Y."/>
            <person name="Rokas A."/>
            <person name="Rosa C.A."/>
            <person name="Scheuner C."/>
            <person name="Sibirny A.A."/>
            <person name="Slot J.C."/>
            <person name="Stielow J.B."/>
            <person name="Sun H."/>
            <person name="Kurtzman C.P."/>
            <person name="Blackwell M."/>
            <person name="Grigoriev I.V."/>
            <person name="Jeffries T.W."/>
        </authorList>
    </citation>
    <scope>NUCLEOTIDE SEQUENCE [LARGE SCALE GENOMIC DNA]</scope>
    <source>
        <strain evidence="3">NRRL Y-2460</strain>
    </source>
</reference>
<protein>
    <recommendedName>
        <fullName evidence="1">Sm domain-containing protein</fullName>
    </recommendedName>
</protein>
<dbReference type="InterPro" id="IPR047575">
    <property type="entry name" value="Sm"/>
</dbReference>
<evidence type="ECO:0000313" key="3">
    <source>
        <dbReference type="Proteomes" id="UP000094236"/>
    </source>
</evidence>
<dbReference type="CDD" id="cd01736">
    <property type="entry name" value="LSm14_N"/>
    <property type="match status" value="1"/>
</dbReference>
<dbReference type="OrthoDB" id="21539at2759"/>
<dbReference type="Gene3D" id="2.30.30.100">
    <property type="match status" value="1"/>
</dbReference>
<dbReference type="InterPro" id="IPR010920">
    <property type="entry name" value="LSM_dom_sf"/>
</dbReference>
<name>A0A1E4U0T6_PACTA</name>
<dbReference type="GO" id="GO:0034063">
    <property type="term" value="P:stress granule assembly"/>
    <property type="evidence" value="ECO:0007669"/>
    <property type="project" value="TreeGrafter"/>
</dbReference>
<dbReference type="Proteomes" id="UP000094236">
    <property type="component" value="Unassembled WGS sequence"/>
</dbReference>
<feature type="domain" description="Sm" evidence="1">
    <location>
        <begin position="1"/>
        <end position="80"/>
    </location>
</feature>
<dbReference type="InterPro" id="IPR025609">
    <property type="entry name" value="Lsm14-like_N"/>
</dbReference>
<organism evidence="2 3">
    <name type="scientific">Pachysolen tannophilus NRRL Y-2460</name>
    <dbReference type="NCBI Taxonomy" id="669874"/>
    <lineage>
        <taxon>Eukaryota</taxon>
        <taxon>Fungi</taxon>
        <taxon>Dikarya</taxon>
        <taxon>Ascomycota</taxon>
        <taxon>Saccharomycotina</taxon>
        <taxon>Pichiomycetes</taxon>
        <taxon>Pachysolenaceae</taxon>
        <taxon>Pachysolen</taxon>
    </lineage>
</organism>
<proteinExistence type="predicted"/>
<dbReference type="SUPFAM" id="SSF50182">
    <property type="entry name" value="Sm-like ribonucleoproteins"/>
    <property type="match status" value="1"/>
</dbReference>
<dbReference type="PROSITE" id="PS52002">
    <property type="entry name" value="SM"/>
    <property type="match status" value="1"/>
</dbReference>
<dbReference type="GO" id="GO:0003729">
    <property type="term" value="F:mRNA binding"/>
    <property type="evidence" value="ECO:0007669"/>
    <property type="project" value="TreeGrafter"/>
</dbReference>
<sequence length="107" mass="11213">MAQYIGKTISLISNKGIRYVGILDNINGDEGTVSLTKVRSLGTEGRIGDYSKEIHPRPDIYEFVLFKGSDVKDLNILDIPADQVQAIPIVAPAGVSGTPAGSAAAAA</sequence>
<dbReference type="AlphaFoldDB" id="A0A1E4U0T6"/>
<dbReference type="GO" id="GO:0033962">
    <property type="term" value="P:P-body assembly"/>
    <property type="evidence" value="ECO:0007669"/>
    <property type="project" value="TreeGrafter"/>
</dbReference>
<dbReference type="PANTHER" id="PTHR13586:SF0">
    <property type="entry name" value="TRAILER HITCH, ISOFORM H"/>
    <property type="match status" value="1"/>
</dbReference>